<dbReference type="InterPro" id="IPR018946">
    <property type="entry name" value="PhoD-like_MPP"/>
</dbReference>
<protein>
    <submittedName>
        <fullName evidence="3">Alkaline phosphatase</fullName>
    </submittedName>
</protein>
<dbReference type="InterPro" id="IPR029052">
    <property type="entry name" value="Metallo-depent_PP-like"/>
</dbReference>
<name>M2WBS9_9MICC</name>
<dbReference type="Pfam" id="PF16655">
    <property type="entry name" value="PhoD_N"/>
    <property type="match status" value="1"/>
</dbReference>
<dbReference type="EMBL" id="ANHZ02000020">
    <property type="protein sequence ID" value="EME35907.1"/>
    <property type="molecule type" value="Genomic_DNA"/>
</dbReference>
<dbReference type="InterPro" id="IPR038607">
    <property type="entry name" value="PhoD-like_sf"/>
</dbReference>
<accession>M2WBS9</accession>
<keyword evidence="4" id="KW-1185">Reference proteome</keyword>
<dbReference type="PANTHER" id="PTHR43606">
    <property type="entry name" value="PHOSPHATASE, PUTATIVE (AFU_ORTHOLOGUE AFUA_6G08710)-RELATED"/>
    <property type="match status" value="1"/>
</dbReference>
<feature type="domain" description="PhoD-like phosphatase metallophosphatase" evidence="1">
    <location>
        <begin position="124"/>
        <end position="469"/>
    </location>
</feature>
<dbReference type="Pfam" id="PF09423">
    <property type="entry name" value="PhoD"/>
    <property type="match status" value="1"/>
</dbReference>
<sequence length="494" mass="54955">MTGEASKDSVVVWSRSSGDGRMIVKVTAVDDAFNPARGRGRFEKTVESGWVTAETDHTAKIGVTGLPSGSQFLYAVQFEDESGVRSPAEFGTFRTAPEGLRPGRGQRVRRPSGTRQSFVWTADTAGQGFGINPDLGGMRTYRAMAATNPDFFIHAGDTIYADGPIEAEHQEPDGQVWRNVVTEGVAKVAETQEEFRARHRYNMMDHNIRDFYAHTALLSQWDDHETTNNWYPGETLEDERYTVLDVDTLAQRGRRAWQEYQPIGDARALKPGTSGFEDARIYRKIERGSQLDVFCLDMRTFKGENTAGKEAHETDILGEEQTQWLIDGLRDSTATWKCLSADLPLGLVVPDGKAQESISNTDPGKPLGRELQLARVLKSIKDNGVKNVFVITGDVHYCAAHHYTPENAAFQDFHEFWEFVAGPINAGSFGPNKLDRTFGPEEVFSKAGPAMGSPRDAAFQFFGHVDLDEQDLMTVSLRDGNGEIVWEKQFEPQS</sequence>
<gene>
    <name evidence="3" type="ORF">C884_01307</name>
</gene>
<dbReference type="STRING" id="71999.KPaMU14_02455"/>
<dbReference type="Gene3D" id="2.60.40.380">
    <property type="entry name" value="Purple acid phosphatase-like, N-terminal"/>
    <property type="match status" value="1"/>
</dbReference>
<reference evidence="3 4" key="1">
    <citation type="journal article" date="2014" name="Genome Announc.">
        <title>Draft Genome Sequence of Kocuria palustris PEL.</title>
        <authorList>
            <person name="Sharma G."/>
            <person name="Khatri I."/>
            <person name="Subramanian S."/>
        </authorList>
    </citation>
    <scope>NUCLEOTIDE SEQUENCE [LARGE SCALE GENOMIC DNA]</scope>
    <source>
        <strain evidence="3 4">PEL</strain>
    </source>
</reference>
<dbReference type="InterPro" id="IPR032093">
    <property type="entry name" value="PhoD_N"/>
</dbReference>
<dbReference type="PANTHER" id="PTHR43606:SF1">
    <property type="entry name" value="PHOD-LIKE PHOSPHATASE METALLOPHOSPHATASE DOMAIN-CONTAINING PROTEIN"/>
    <property type="match status" value="1"/>
</dbReference>
<dbReference type="SUPFAM" id="SSF56300">
    <property type="entry name" value="Metallo-dependent phosphatases"/>
    <property type="match status" value="1"/>
</dbReference>
<evidence type="ECO:0000259" key="2">
    <source>
        <dbReference type="Pfam" id="PF16655"/>
    </source>
</evidence>
<organism evidence="3 4">
    <name type="scientific">Kocuria palustris PEL</name>
    <dbReference type="NCBI Taxonomy" id="1236550"/>
    <lineage>
        <taxon>Bacteria</taxon>
        <taxon>Bacillati</taxon>
        <taxon>Actinomycetota</taxon>
        <taxon>Actinomycetes</taxon>
        <taxon>Micrococcales</taxon>
        <taxon>Micrococcaceae</taxon>
        <taxon>Kocuria</taxon>
    </lineage>
</organism>
<dbReference type="Proteomes" id="UP000009877">
    <property type="component" value="Unassembled WGS sequence"/>
</dbReference>
<feature type="domain" description="Phospholipase D N-terminal" evidence="2">
    <location>
        <begin position="2"/>
        <end position="95"/>
    </location>
</feature>
<proteinExistence type="predicted"/>
<evidence type="ECO:0000313" key="4">
    <source>
        <dbReference type="Proteomes" id="UP000009877"/>
    </source>
</evidence>
<comment type="caution">
    <text evidence="3">The sequence shown here is derived from an EMBL/GenBank/DDBJ whole genome shotgun (WGS) entry which is preliminary data.</text>
</comment>
<dbReference type="Gene3D" id="3.60.21.70">
    <property type="entry name" value="PhoD-like phosphatase"/>
    <property type="match status" value="1"/>
</dbReference>
<evidence type="ECO:0000259" key="1">
    <source>
        <dbReference type="Pfam" id="PF09423"/>
    </source>
</evidence>
<evidence type="ECO:0000313" key="3">
    <source>
        <dbReference type="EMBL" id="EME35907.1"/>
    </source>
</evidence>
<dbReference type="InterPro" id="IPR052900">
    <property type="entry name" value="Phospholipid_Metab_Enz"/>
</dbReference>
<dbReference type="AlphaFoldDB" id="M2WBS9"/>